<sequence length="169" mass="18059">MPDSEAGFITTIREMSTNCRGGVVSHAVLGGNQMRYSIYFALSAAAALLCGCQGASSPGAPATQLTAADDRNAKPATAEEEARFLAAGERQNRMAPAQVASSLDPTGLSQNAVQAAARPDMEEMQRLMPAMTARNRQRTTEFCAARPQMAECQEYARLMKEARQQGLAD</sequence>
<protein>
    <submittedName>
        <fullName evidence="2">Uncharacterized protein</fullName>
    </submittedName>
</protein>
<dbReference type="RefSeq" id="WP_231816533.1">
    <property type="nucleotide sequence ID" value="NZ_JAJOZR010000016.1"/>
</dbReference>
<organism evidence="2 3">
    <name type="scientific">Rhizobium quercicola</name>
    <dbReference type="NCBI Taxonomy" id="2901226"/>
    <lineage>
        <taxon>Bacteria</taxon>
        <taxon>Pseudomonadati</taxon>
        <taxon>Pseudomonadota</taxon>
        <taxon>Alphaproteobacteria</taxon>
        <taxon>Hyphomicrobiales</taxon>
        <taxon>Rhizobiaceae</taxon>
        <taxon>Rhizobium/Agrobacterium group</taxon>
        <taxon>Rhizobium</taxon>
    </lineage>
</organism>
<name>A0A9X1T2D9_9HYPH</name>
<keyword evidence="3" id="KW-1185">Reference proteome</keyword>
<evidence type="ECO:0000313" key="2">
    <source>
        <dbReference type="EMBL" id="MCD7111447.1"/>
    </source>
</evidence>
<dbReference type="Proteomes" id="UP001139089">
    <property type="component" value="Unassembled WGS sequence"/>
</dbReference>
<proteinExistence type="predicted"/>
<dbReference type="EMBL" id="JAJOZR010000016">
    <property type="protein sequence ID" value="MCD7111447.1"/>
    <property type="molecule type" value="Genomic_DNA"/>
</dbReference>
<reference evidence="2" key="1">
    <citation type="submission" date="2021-12" db="EMBL/GenBank/DDBJ databases">
        <authorList>
            <person name="Li Y."/>
        </authorList>
    </citation>
    <scope>NUCLEOTIDE SEQUENCE</scope>
    <source>
        <strain evidence="2">DKSPLA3</strain>
    </source>
</reference>
<feature type="region of interest" description="Disordered" evidence="1">
    <location>
        <begin position="60"/>
        <end position="80"/>
    </location>
</feature>
<evidence type="ECO:0000256" key="1">
    <source>
        <dbReference type="SAM" id="MobiDB-lite"/>
    </source>
</evidence>
<comment type="caution">
    <text evidence="2">The sequence shown here is derived from an EMBL/GenBank/DDBJ whole genome shotgun (WGS) entry which is preliminary data.</text>
</comment>
<gene>
    <name evidence="2" type="ORF">LRX75_20640</name>
</gene>
<accession>A0A9X1T2D9</accession>
<dbReference type="AlphaFoldDB" id="A0A9X1T2D9"/>
<evidence type="ECO:0000313" key="3">
    <source>
        <dbReference type="Proteomes" id="UP001139089"/>
    </source>
</evidence>